<keyword evidence="1" id="KW-0472">Membrane</keyword>
<accession>A0A1F5PJB2</accession>
<reference evidence="2 3" key="1">
    <citation type="journal article" date="2016" name="Nat. Commun.">
        <title>Thousands of microbial genomes shed light on interconnected biogeochemical processes in an aquifer system.</title>
        <authorList>
            <person name="Anantharaman K."/>
            <person name="Brown C.T."/>
            <person name="Hug L.A."/>
            <person name="Sharon I."/>
            <person name="Castelle C.J."/>
            <person name="Probst A.J."/>
            <person name="Thomas B.C."/>
            <person name="Singh A."/>
            <person name="Wilkins M.J."/>
            <person name="Karaoz U."/>
            <person name="Brodie E.L."/>
            <person name="Williams K.H."/>
            <person name="Hubbard S.S."/>
            <person name="Banfield J.F."/>
        </authorList>
    </citation>
    <scope>NUCLEOTIDE SEQUENCE [LARGE SCALE GENOMIC DNA]</scope>
</reference>
<protein>
    <recommendedName>
        <fullName evidence="4">Rod shape-determining protein MreD</fullName>
    </recommendedName>
</protein>
<feature type="transmembrane region" description="Helical" evidence="1">
    <location>
        <begin position="141"/>
        <end position="164"/>
    </location>
</feature>
<feature type="transmembrane region" description="Helical" evidence="1">
    <location>
        <begin position="31"/>
        <end position="58"/>
    </location>
</feature>
<proteinExistence type="predicted"/>
<feature type="transmembrane region" description="Helical" evidence="1">
    <location>
        <begin position="70"/>
        <end position="89"/>
    </location>
</feature>
<evidence type="ECO:0000313" key="2">
    <source>
        <dbReference type="EMBL" id="OGE89947.1"/>
    </source>
</evidence>
<comment type="caution">
    <text evidence="2">The sequence shown here is derived from an EMBL/GenBank/DDBJ whole genome shotgun (WGS) entry which is preliminary data.</text>
</comment>
<sequence length="170" mass="18711">MKIFIWILAVFSLLVLQNGVLAPLHLMPANLILVLMIMALLFDGIQTALIICLSGGIMLDFLAGANLGQVTLALLFTALISFTLFELFISREPNWMLVAVCVAGVTGLFAVGFALSNWLFGSLGIGLDLISKSFWTNQFPLSLIFNLIFAYPVAKYFSLTQFVYAKSIRH</sequence>
<keyword evidence="1" id="KW-1133">Transmembrane helix</keyword>
<keyword evidence="1" id="KW-0812">Transmembrane</keyword>
<name>A0A1F5PJB2_9BACT</name>
<dbReference type="Proteomes" id="UP000177682">
    <property type="component" value="Unassembled WGS sequence"/>
</dbReference>
<dbReference type="EMBL" id="MFEY01000007">
    <property type="protein sequence ID" value="OGE89947.1"/>
    <property type="molecule type" value="Genomic_DNA"/>
</dbReference>
<organism evidence="2 3">
    <name type="scientific">Candidatus Doudnabacteria bacterium RIFCSPHIGHO2_12_FULL_48_16</name>
    <dbReference type="NCBI Taxonomy" id="1817838"/>
    <lineage>
        <taxon>Bacteria</taxon>
        <taxon>Candidatus Doudnaibacteriota</taxon>
    </lineage>
</organism>
<evidence type="ECO:0000256" key="1">
    <source>
        <dbReference type="SAM" id="Phobius"/>
    </source>
</evidence>
<feature type="transmembrane region" description="Helical" evidence="1">
    <location>
        <begin position="95"/>
        <end position="120"/>
    </location>
</feature>
<gene>
    <name evidence="2" type="ORF">A3E29_02440</name>
</gene>
<dbReference type="AlphaFoldDB" id="A0A1F5PJB2"/>
<evidence type="ECO:0000313" key="3">
    <source>
        <dbReference type="Proteomes" id="UP000177682"/>
    </source>
</evidence>
<evidence type="ECO:0008006" key="4">
    <source>
        <dbReference type="Google" id="ProtNLM"/>
    </source>
</evidence>